<dbReference type="InterPro" id="IPR045214">
    <property type="entry name" value="Surf1/Surf4"/>
</dbReference>
<dbReference type="EMBL" id="JBHTHR010000296">
    <property type="protein sequence ID" value="MFD0801787.1"/>
    <property type="molecule type" value="Genomic_DNA"/>
</dbReference>
<keyword evidence="5" id="KW-0472">Membrane</keyword>
<evidence type="ECO:0000256" key="6">
    <source>
        <dbReference type="RuleBase" id="RU363076"/>
    </source>
</evidence>
<protein>
    <recommendedName>
        <fullName evidence="6">SURF1-like protein</fullName>
    </recommendedName>
</protein>
<gene>
    <name evidence="8" type="ORF">ACFQZU_10720</name>
</gene>
<proteinExistence type="inferred from homology"/>
<keyword evidence="9" id="KW-1185">Reference proteome</keyword>
<name>A0ABW3BEL5_9ACTN</name>
<keyword evidence="3" id="KW-0812">Transmembrane</keyword>
<evidence type="ECO:0000256" key="7">
    <source>
        <dbReference type="SAM" id="MobiDB-lite"/>
    </source>
</evidence>
<evidence type="ECO:0000256" key="1">
    <source>
        <dbReference type="ARBA" id="ARBA00004370"/>
    </source>
</evidence>
<dbReference type="Pfam" id="PF02104">
    <property type="entry name" value="SURF1"/>
    <property type="match status" value="1"/>
</dbReference>
<accession>A0ABW3BEL5</accession>
<evidence type="ECO:0000313" key="8">
    <source>
        <dbReference type="EMBL" id="MFD0801787.1"/>
    </source>
</evidence>
<dbReference type="CDD" id="cd06662">
    <property type="entry name" value="SURF1"/>
    <property type="match status" value="1"/>
</dbReference>
<dbReference type="Proteomes" id="UP001596956">
    <property type="component" value="Unassembled WGS sequence"/>
</dbReference>
<evidence type="ECO:0000256" key="4">
    <source>
        <dbReference type="ARBA" id="ARBA00022989"/>
    </source>
</evidence>
<sequence>MLVKPGWLGTHLLAVLALAVCLVAGYWQFVRAQEPSREVVDNPVERLSQAQPLDEALEPGAYMSERKGNRAVRATGVYAPGEQRLAPALSPEGEKGYYVVAPLVTGQDTAIAVSRGWLPQDTADSAQNVAPPPEGEVTVTGWLLPPDKAEDGYVPMDVPEGHVARIAPSLLVNQWPYRLYEGYVVLGEQRPQDPALGGSAAELRQIPPPDPPKGTVWDWRNVSYAAQWVVFGSAVVVFWGSLVRRALRENGSAEGGGSEGDDGGRAPSADGGGDGDQVSVART</sequence>
<evidence type="ECO:0000256" key="3">
    <source>
        <dbReference type="ARBA" id="ARBA00022692"/>
    </source>
</evidence>
<keyword evidence="6" id="KW-1003">Cell membrane</keyword>
<organism evidence="8 9">
    <name type="scientific">Streptomonospora algeriensis</name>
    <dbReference type="NCBI Taxonomy" id="995084"/>
    <lineage>
        <taxon>Bacteria</taxon>
        <taxon>Bacillati</taxon>
        <taxon>Actinomycetota</taxon>
        <taxon>Actinomycetes</taxon>
        <taxon>Streptosporangiales</taxon>
        <taxon>Nocardiopsidaceae</taxon>
        <taxon>Streptomonospora</taxon>
    </lineage>
</organism>
<dbReference type="PROSITE" id="PS50895">
    <property type="entry name" value="SURF1"/>
    <property type="match status" value="1"/>
</dbReference>
<feature type="region of interest" description="Disordered" evidence="7">
    <location>
        <begin position="250"/>
        <end position="283"/>
    </location>
</feature>
<evidence type="ECO:0000313" key="9">
    <source>
        <dbReference type="Proteomes" id="UP001596956"/>
    </source>
</evidence>
<feature type="region of interest" description="Disordered" evidence="7">
    <location>
        <begin position="194"/>
        <end position="214"/>
    </location>
</feature>
<evidence type="ECO:0000256" key="5">
    <source>
        <dbReference type="ARBA" id="ARBA00023136"/>
    </source>
</evidence>
<evidence type="ECO:0000256" key="2">
    <source>
        <dbReference type="ARBA" id="ARBA00007165"/>
    </source>
</evidence>
<dbReference type="PANTHER" id="PTHR23427:SF2">
    <property type="entry name" value="SURFEIT LOCUS PROTEIN 1"/>
    <property type="match status" value="1"/>
</dbReference>
<comment type="caution">
    <text evidence="8">The sequence shown here is derived from an EMBL/GenBank/DDBJ whole genome shotgun (WGS) entry which is preliminary data.</text>
</comment>
<keyword evidence="4" id="KW-1133">Transmembrane helix</keyword>
<dbReference type="InterPro" id="IPR002994">
    <property type="entry name" value="Surf1/Shy1"/>
</dbReference>
<dbReference type="PANTHER" id="PTHR23427">
    <property type="entry name" value="SURFEIT LOCUS PROTEIN"/>
    <property type="match status" value="1"/>
</dbReference>
<comment type="subcellular location">
    <subcellularLocation>
        <location evidence="6">Cell membrane</location>
        <topology evidence="6">Multi-pass membrane protein</topology>
    </subcellularLocation>
    <subcellularLocation>
        <location evidence="1">Membrane</location>
    </subcellularLocation>
</comment>
<reference evidence="9" key="1">
    <citation type="journal article" date="2019" name="Int. J. Syst. Evol. Microbiol.">
        <title>The Global Catalogue of Microorganisms (GCM) 10K type strain sequencing project: providing services to taxonomists for standard genome sequencing and annotation.</title>
        <authorList>
            <consortium name="The Broad Institute Genomics Platform"/>
            <consortium name="The Broad Institute Genome Sequencing Center for Infectious Disease"/>
            <person name="Wu L."/>
            <person name="Ma J."/>
        </authorList>
    </citation>
    <scope>NUCLEOTIDE SEQUENCE [LARGE SCALE GENOMIC DNA]</scope>
    <source>
        <strain evidence="9">CCUG 63369</strain>
    </source>
</reference>
<comment type="similarity">
    <text evidence="2 6">Belongs to the SURF1 family.</text>
</comment>